<reference evidence="2" key="1">
    <citation type="submission" date="2019-02" db="EMBL/GenBank/DDBJ databases">
        <authorList>
            <person name="Gruber-Vodicka R. H."/>
            <person name="Seah K. B. B."/>
        </authorList>
    </citation>
    <scope>NUCLEOTIDE SEQUENCE</scope>
    <source>
        <strain evidence="3">BECK_SA2B12</strain>
        <strain evidence="1">BECK_SA2B15</strain>
        <strain evidence="2">BECK_SA2B20</strain>
    </source>
</reference>
<dbReference type="EMBL" id="CAADFG010000123">
    <property type="protein sequence ID" value="VFJ97563.1"/>
    <property type="molecule type" value="Genomic_DNA"/>
</dbReference>
<proteinExistence type="predicted"/>
<organism evidence="2">
    <name type="scientific">Candidatus Kentrum eta</name>
    <dbReference type="NCBI Taxonomy" id="2126337"/>
    <lineage>
        <taxon>Bacteria</taxon>
        <taxon>Pseudomonadati</taxon>
        <taxon>Pseudomonadota</taxon>
        <taxon>Gammaproteobacteria</taxon>
        <taxon>Candidatus Kentrum</taxon>
    </lineage>
</organism>
<accession>A0A450UZQ4</accession>
<dbReference type="EMBL" id="CAADFI010000122">
    <property type="protein sequence ID" value="VFJ97926.1"/>
    <property type="molecule type" value="Genomic_DNA"/>
</dbReference>
<evidence type="ECO:0000313" key="2">
    <source>
        <dbReference type="EMBL" id="VFJ97926.1"/>
    </source>
</evidence>
<dbReference type="EMBL" id="CAADFJ010000129">
    <property type="protein sequence ID" value="VFK03442.1"/>
    <property type="molecule type" value="Genomic_DNA"/>
</dbReference>
<sequence>MLFIESMDKIYYCPLKSNRQVDDSNGELSYKRVDSSDWNAQELEHGKEIKIKGFPKEHKVRLFRVETSTSRTDWVVTNDPTQDSTQGTRKVCAFRWRLLLDSGLIFRERDYGWFRRFHAPKILCSKANPICRQSMRNYGAISAGAR</sequence>
<protein>
    <submittedName>
        <fullName evidence="2">Uncharacterized protein</fullName>
    </submittedName>
</protein>
<dbReference type="AlphaFoldDB" id="A0A450UZQ4"/>
<evidence type="ECO:0000313" key="3">
    <source>
        <dbReference type="EMBL" id="VFK03442.1"/>
    </source>
</evidence>
<name>A0A450UZQ4_9GAMM</name>
<gene>
    <name evidence="1" type="ORF">BECKH772A_GA0070896_101231</name>
    <name evidence="2" type="ORF">BECKH772B_GA0070898_101222</name>
    <name evidence="3" type="ORF">BECKH772C_GA0070978_101298</name>
</gene>
<evidence type="ECO:0000313" key="1">
    <source>
        <dbReference type="EMBL" id="VFJ97563.1"/>
    </source>
</evidence>